<organism evidence="5 6">
    <name type="scientific">Xanthoceras sorbifolium</name>
    <dbReference type="NCBI Taxonomy" id="99658"/>
    <lineage>
        <taxon>Eukaryota</taxon>
        <taxon>Viridiplantae</taxon>
        <taxon>Streptophyta</taxon>
        <taxon>Embryophyta</taxon>
        <taxon>Tracheophyta</taxon>
        <taxon>Spermatophyta</taxon>
        <taxon>Magnoliopsida</taxon>
        <taxon>eudicotyledons</taxon>
        <taxon>Gunneridae</taxon>
        <taxon>Pentapetalae</taxon>
        <taxon>rosids</taxon>
        <taxon>malvids</taxon>
        <taxon>Sapindales</taxon>
        <taxon>Sapindaceae</taxon>
        <taxon>Xanthoceroideae</taxon>
        <taxon>Xanthoceras</taxon>
    </lineage>
</organism>
<dbReference type="InterPro" id="IPR006501">
    <property type="entry name" value="Pectinesterase_inhib_dom"/>
</dbReference>
<reference evidence="5 6" key="1">
    <citation type="submission" date="2021-02" db="EMBL/GenBank/DDBJ databases">
        <title>Plant Genome Project.</title>
        <authorList>
            <person name="Zhang R.-G."/>
        </authorList>
    </citation>
    <scope>NUCLEOTIDE SEQUENCE [LARGE SCALE GENOMIC DNA]</scope>
    <source>
        <tissue evidence="5">Leaves</tissue>
    </source>
</reference>
<evidence type="ECO:0000256" key="3">
    <source>
        <dbReference type="SAM" id="SignalP"/>
    </source>
</evidence>
<evidence type="ECO:0000313" key="6">
    <source>
        <dbReference type="Proteomes" id="UP000827721"/>
    </source>
</evidence>
<dbReference type="Gene3D" id="1.20.140.40">
    <property type="entry name" value="Invertase/pectin methylesterase inhibitor family protein"/>
    <property type="match status" value="1"/>
</dbReference>
<keyword evidence="6" id="KW-1185">Reference proteome</keyword>
<evidence type="ECO:0000313" key="5">
    <source>
        <dbReference type="EMBL" id="KAH7513606.1"/>
    </source>
</evidence>
<comment type="similarity">
    <text evidence="2">Belongs to the PMEI family.</text>
</comment>
<dbReference type="EMBL" id="JAFEMO010000474">
    <property type="protein sequence ID" value="KAH7513606.1"/>
    <property type="molecule type" value="Genomic_DNA"/>
</dbReference>
<dbReference type="PANTHER" id="PTHR31080">
    <property type="entry name" value="PECTINESTERASE INHIBITOR-LIKE"/>
    <property type="match status" value="1"/>
</dbReference>
<evidence type="ECO:0000256" key="2">
    <source>
        <dbReference type="ARBA" id="ARBA00038471"/>
    </source>
</evidence>
<protein>
    <recommendedName>
        <fullName evidence="4">Pectinesterase inhibitor domain-containing protein</fullName>
    </recommendedName>
</protein>
<dbReference type="SUPFAM" id="SSF101148">
    <property type="entry name" value="Plant invertase/pectin methylesterase inhibitor"/>
    <property type="match status" value="1"/>
</dbReference>
<sequence length="210" mass="23528">MAQLKLLPLLLMVHSIFCTMGTVEPSFARRSRNRAYLEASCRSTRYPALCVQCLSGYANKTVLQSPQELAQLALSVSLNKALYTRAYLLKVARELKKMKAKEYQMVQDCTQQIDNGIDQLSQSIKELRRLNQEEAFSDQSFWHISNVETWVSAALTDATTCVDQFPVRNLSKLKATIKGKVLNMVQVTSNALALFHRYAASYGAGAAKKP</sequence>
<feature type="chain" id="PRO_5046459495" description="Pectinesterase inhibitor domain-containing protein" evidence="3">
    <location>
        <begin position="19"/>
        <end position="210"/>
    </location>
</feature>
<dbReference type="PANTHER" id="PTHR31080:SF12">
    <property type="entry name" value="PLANT INVERTASE_PECTIN METHYLESTERASE INHIBITOR"/>
    <property type="match status" value="1"/>
</dbReference>
<comment type="caution">
    <text evidence="5">The sequence shown here is derived from an EMBL/GenBank/DDBJ whole genome shotgun (WGS) entry which is preliminary data.</text>
</comment>
<accession>A0ABQ8GZ89</accession>
<dbReference type="Pfam" id="PF04043">
    <property type="entry name" value="PMEI"/>
    <property type="match status" value="1"/>
</dbReference>
<dbReference type="InterPro" id="IPR051955">
    <property type="entry name" value="PME_Inhibitor"/>
</dbReference>
<dbReference type="CDD" id="cd15798">
    <property type="entry name" value="PMEI-like_3"/>
    <property type="match status" value="1"/>
</dbReference>
<dbReference type="InterPro" id="IPR035513">
    <property type="entry name" value="Invertase/methylesterase_inhib"/>
</dbReference>
<proteinExistence type="inferred from homology"/>
<evidence type="ECO:0000259" key="4">
    <source>
        <dbReference type="SMART" id="SM00856"/>
    </source>
</evidence>
<gene>
    <name evidence="5" type="ORF">JRO89_XSUnG0170600</name>
</gene>
<dbReference type="NCBIfam" id="TIGR01614">
    <property type="entry name" value="PME_inhib"/>
    <property type="match status" value="1"/>
</dbReference>
<evidence type="ECO:0000256" key="1">
    <source>
        <dbReference type="ARBA" id="ARBA00022729"/>
    </source>
</evidence>
<name>A0ABQ8GZ89_9ROSI</name>
<keyword evidence="1 3" id="KW-0732">Signal</keyword>
<dbReference type="Proteomes" id="UP000827721">
    <property type="component" value="Unassembled WGS sequence"/>
</dbReference>
<feature type="signal peptide" evidence="3">
    <location>
        <begin position="1"/>
        <end position="18"/>
    </location>
</feature>
<feature type="domain" description="Pectinesterase inhibitor" evidence="4">
    <location>
        <begin position="32"/>
        <end position="194"/>
    </location>
</feature>
<dbReference type="SMART" id="SM00856">
    <property type="entry name" value="PMEI"/>
    <property type="match status" value="1"/>
</dbReference>